<accession>A0A9P6BYU0</accession>
<proteinExistence type="predicted"/>
<name>A0A9P6BYU0_9AGAR</name>
<comment type="caution">
    <text evidence="1">The sequence shown here is derived from an EMBL/GenBank/DDBJ whole genome shotgun (WGS) entry which is preliminary data.</text>
</comment>
<evidence type="ECO:0000313" key="1">
    <source>
        <dbReference type="EMBL" id="KAF9442855.1"/>
    </source>
</evidence>
<dbReference type="EMBL" id="MU151558">
    <property type="protein sequence ID" value="KAF9442855.1"/>
    <property type="molecule type" value="Genomic_DNA"/>
</dbReference>
<dbReference type="Proteomes" id="UP000807342">
    <property type="component" value="Unassembled WGS sequence"/>
</dbReference>
<evidence type="ECO:0000313" key="2">
    <source>
        <dbReference type="Proteomes" id="UP000807342"/>
    </source>
</evidence>
<gene>
    <name evidence="1" type="ORF">P691DRAFT_788892</name>
</gene>
<organism evidence="1 2">
    <name type="scientific">Macrolepiota fuliginosa MF-IS2</name>
    <dbReference type="NCBI Taxonomy" id="1400762"/>
    <lineage>
        <taxon>Eukaryota</taxon>
        <taxon>Fungi</taxon>
        <taxon>Dikarya</taxon>
        <taxon>Basidiomycota</taxon>
        <taxon>Agaricomycotina</taxon>
        <taxon>Agaricomycetes</taxon>
        <taxon>Agaricomycetidae</taxon>
        <taxon>Agaricales</taxon>
        <taxon>Agaricineae</taxon>
        <taxon>Agaricaceae</taxon>
        <taxon>Macrolepiota</taxon>
    </lineage>
</organism>
<reference evidence="1" key="1">
    <citation type="submission" date="2020-11" db="EMBL/GenBank/DDBJ databases">
        <authorList>
            <consortium name="DOE Joint Genome Institute"/>
            <person name="Ahrendt S."/>
            <person name="Riley R."/>
            <person name="Andreopoulos W."/>
            <person name="Labutti K."/>
            <person name="Pangilinan J."/>
            <person name="Ruiz-Duenas F.J."/>
            <person name="Barrasa J.M."/>
            <person name="Sanchez-Garcia M."/>
            <person name="Camarero S."/>
            <person name="Miyauchi S."/>
            <person name="Serrano A."/>
            <person name="Linde D."/>
            <person name="Babiker R."/>
            <person name="Drula E."/>
            <person name="Ayuso-Fernandez I."/>
            <person name="Pacheco R."/>
            <person name="Padilla G."/>
            <person name="Ferreira P."/>
            <person name="Barriuso J."/>
            <person name="Kellner H."/>
            <person name="Castanera R."/>
            <person name="Alfaro M."/>
            <person name="Ramirez L."/>
            <person name="Pisabarro A.G."/>
            <person name="Kuo A."/>
            <person name="Tritt A."/>
            <person name="Lipzen A."/>
            <person name="He G."/>
            <person name="Yan M."/>
            <person name="Ng V."/>
            <person name="Cullen D."/>
            <person name="Martin F."/>
            <person name="Rosso M.-N."/>
            <person name="Henrissat B."/>
            <person name="Hibbett D."/>
            <person name="Martinez A.T."/>
            <person name="Grigoriev I.V."/>
        </authorList>
    </citation>
    <scope>NUCLEOTIDE SEQUENCE</scope>
    <source>
        <strain evidence="1">MF-IS2</strain>
    </source>
</reference>
<sequence length="164" mass="18683">MPTIRESPGSPLAKSKRSEKRCRVYPTHQTALYFDWCMCQNLSGCHHPVVEGIFADRNAQPWIHDCIVTVIDHKKAHHFLVSVKNHADLPVNQSLPKSTNGIKWRGDIVILRCGIIDPETFVNMRKGDDKLTDFLVSRFVQAALQGPRLVIPADRESLVFTRRK</sequence>
<protein>
    <submittedName>
        <fullName evidence="1">Uncharacterized protein</fullName>
    </submittedName>
</protein>
<keyword evidence="2" id="KW-1185">Reference proteome</keyword>
<dbReference type="OrthoDB" id="2916406at2759"/>
<dbReference type="AlphaFoldDB" id="A0A9P6BYU0"/>